<evidence type="ECO:0000313" key="2">
    <source>
        <dbReference type="Proteomes" id="UP000324797"/>
    </source>
</evidence>
<dbReference type="Proteomes" id="UP000324797">
    <property type="component" value="Unassembled WGS sequence"/>
</dbReference>
<protein>
    <submittedName>
        <fullName evidence="1">Uncharacterized protein</fullName>
    </submittedName>
</protein>
<keyword evidence="2" id="KW-1185">Reference proteome</keyword>
<dbReference type="RefSeq" id="WP_148745799.1">
    <property type="nucleotide sequence ID" value="NZ_VSTH01000271.1"/>
</dbReference>
<dbReference type="AlphaFoldDB" id="A0A5S4YA05"/>
<proteinExistence type="predicted"/>
<name>A0A5S4YA05_9BRAD</name>
<sequence length="73" mass="8038">MFGAIAVLHSQVDQDGESYEPAIRSSITRRIVLLIYPLVAANGMPSRRASLEGFPRNKTSAARQKVIVHFIDA</sequence>
<accession>A0A5S4YA05</accession>
<dbReference type="EMBL" id="VSTH01000271">
    <property type="protein sequence ID" value="TYO60822.1"/>
    <property type="molecule type" value="Genomic_DNA"/>
</dbReference>
<reference evidence="1 2" key="1">
    <citation type="submission" date="2019-08" db="EMBL/GenBank/DDBJ databases">
        <title>Bradyrhizobium hipponensis sp. nov., a rhizobium isolated from a Lupinus angustifolius root nodule in Tunisia.</title>
        <authorList>
            <person name="Off K."/>
            <person name="Rejili M."/>
            <person name="Mars M."/>
            <person name="Brachmann A."/>
            <person name="Marin M."/>
        </authorList>
    </citation>
    <scope>NUCLEOTIDE SEQUENCE [LARGE SCALE GENOMIC DNA]</scope>
    <source>
        <strain evidence="2">aSej3</strain>
    </source>
</reference>
<organism evidence="1 2">
    <name type="scientific">Bradyrhizobium hipponense</name>
    <dbReference type="NCBI Taxonomy" id="2605638"/>
    <lineage>
        <taxon>Bacteria</taxon>
        <taxon>Pseudomonadati</taxon>
        <taxon>Pseudomonadota</taxon>
        <taxon>Alphaproteobacteria</taxon>
        <taxon>Hyphomicrobiales</taxon>
        <taxon>Nitrobacteraceae</taxon>
        <taxon>Bradyrhizobium</taxon>
    </lineage>
</organism>
<evidence type="ECO:0000313" key="1">
    <source>
        <dbReference type="EMBL" id="TYO60822.1"/>
    </source>
</evidence>
<comment type="caution">
    <text evidence="1">The sequence shown here is derived from an EMBL/GenBank/DDBJ whole genome shotgun (WGS) entry which is preliminary data.</text>
</comment>
<gene>
    <name evidence="1" type="ORF">FXV83_41655</name>
</gene>